<evidence type="ECO:0000313" key="4">
    <source>
        <dbReference type="Proteomes" id="UP000683401"/>
    </source>
</evidence>
<dbReference type="EMBL" id="CP076668">
    <property type="protein sequence ID" value="QWU83447.1"/>
    <property type="molecule type" value="Genomic_DNA"/>
</dbReference>
<feature type="compositionally biased region" description="Polar residues" evidence="1">
    <location>
        <begin position="9"/>
        <end position="45"/>
    </location>
</feature>
<organism evidence="3 4">
    <name type="scientific">Pseudomonas lijiangensis</name>
    <dbReference type="NCBI Taxonomy" id="2995658"/>
    <lineage>
        <taxon>Bacteria</taxon>
        <taxon>Pseudomonadati</taxon>
        <taxon>Pseudomonadota</taxon>
        <taxon>Gammaproteobacteria</taxon>
        <taxon>Pseudomonadales</taxon>
        <taxon>Pseudomonadaceae</taxon>
        <taxon>Pseudomonas</taxon>
    </lineage>
</organism>
<dbReference type="InterPro" id="IPR016128">
    <property type="entry name" value="Pyosin/cloacin_T_dom"/>
</dbReference>
<feature type="region of interest" description="Disordered" evidence="1">
    <location>
        <begin position="1"/>
        <end position="102"/>
    </location>
</feature>
<sequence length="623" mass="68574">MATRRKRQTNVLHDTTTGTVNISPSSNPAPQNTGFFDRSFTNTGSSKRRKRRRRLHAQARQQAAQARAAAEAQAKAEQQAHAQAHAQAQAAEHARAQAAAQAQREQAYRQTISDLAQTQQTIKSDLALRYEQTAPGLPAALLGEIQTDLEPLSSNPTSQQLADLILQEKSRINYLLAGKQAELEQRNLKTLTYGEVLSASTPEQYRYYLESRSQGNPQRAQQAHQAWTDAVNNEHEARLLAESAAFLEQRSTELSERHARVSQASHNTAPSTRAGAERLWSAITPSSTSSPSEALEKAGQIAKEIFIKTAISRLKLNPGVALALYSPTLGDAERTPTIVASPAAQLNLPPDVDMEYVASVKGSIDVPHRLVMADDGQQSVAKWVAADGVKVGTKVRVRNFTYNAQNNTYEFIRDGDTRPALVWTPIQQPADSSTRFPGQKPVLPVDPGVDVSPQGARADELPSFVNDDPDDYILVFPPGSGLPDTYLLFKDPRTIPGVATGYGKPVTGTWLGESTRAQGAPIPSQIADQLRGRQFSSFGRLREEIWKAIARDPELQGQFSHRNLALMKSGRAPQPRQADQVGRRKTFEIHHEYEIANGGGVYDIDNLRVLPPKQHIEHHRRLQ</sequence>
<keyword evidence="4" id="KW-1185">Reference proteome</keyword>
<reference evidence="4" key="1">
    <citation type="submission" date="2021-06" db="EMBL/GenBank/DDBJ databases">
        <title>Identification of Pseudomonas cichorii causing bacterial leaf black spot of flue-cured tobacco, a new disease in China.</title>
        <authorList>
            <person name="Lu C.-H."/>
        </authorList>
    </citation>
    <scope>NUCLEOTIDE SEQUENCE [LARGE SCALE GENOMIC DNA]</scope>
    <source>
        <strain evidence="4">LJ2</strain>
    </source>
</reference>
<evidence type="ECO:0000313" key="3">
    <source>
        <dbReference type="EMBL" id="QWU83447.1"/>
    </source>
</evidence>
<feature type="compositionally biased region" description="Low complexity" evidence="1">
    <location>
        <begin position="58"/>
        <end position="102"/>
    </location>
</feature>
<name>A0ABX8HSL9_9PSED</name>
<dbReference type="Proteomes" id="UP000683401">
    <property type="component" value="Chromosome"/>
</dbReference>
<gene>
    <name evidence="3" type="ORF">KQP88_01195</name>
</gene>
<protein>
    <submittedName>
        <fullName evidence="3">S-type pyocin domain-containing protein</fullName>
    </submittedName>
</protein>
<dbReference type="Pfam" id="PF06958">
    <property type="entry name" value="Pyocin_S"/>
    <property type="match status" value="1"/>
</dbReference>
<feature type="domain" description="Pyosin/cloacin translocation" evidence="2">
    <location>
        <begin position="356"/>
        <end position="487"/>
    </location>
</feature>
<evidence type="ECO:0000259" key="2">
    <source>
        <dbReference type="Pfam" id="PF06958"/>
    </source>
</evidence>
<evidence type="ECO:0000256" key="1">
    <source>
        <dbReference type="SAM" id="MobiDB-lite"/>
    </source>
</evidence>
<dbReference type="Pfam" id="PF21431">
    <property type="entry name" value="Col-Pyo_DNase"/>
    <property type="match status" value="1"/>
</dbReference>
<accession>A0ABX8HSL9</accession>
<feature type="compositionally biased region" description="Basic residues" evidence="1">
    <location>
        <begin position="46"/>
        <end position="57"/>
    </location>
</feature>
<proteinExistence type="predicted"/>